<reference evidence="2 3" key="1">
    <citation type="submission" date="2023-09" db="EMBL/GenBank/DDBJ databases">
        <title>Genomes of two closely related lineages of the louse Polyplax serrata with different host specificities.</title>
        <authorList>
            <person name="Martinu J."/>
            <person name="Tarabai H."/>
            <person name="Stefka J."/>
            <person name="Hypsa V."/>
        </authorList>
    </citation>
    <scope>NUCLEOTIDE SEQUENCE [LARGE SCALE GENOMIC DNA]</scope>
    <source>
        <strain evidence="2">98ZLc_SE</strain>
    </source>
</reference>
<name>A0ABR1AT58_POLSC</name>
<gene>
    <name evidence="2" type="ORF">RUM44_009611</name>
</gene>
<comment type="caution">
    <text evidence="2">The sequence shown here is derived from an EMBL/GenBank/DDBJ whole genome shotgun (WGS) entry which is preliminary data.</text>
</comment>
<keyword evidence="3" id="KW-1185">Reference proteome</keyword>
<feature type="compositionally biased region" description="Polar residues" evidence="1">
    <location>
        <begin position="49"/>
        <end position="58"/>
    </location>
</feature>
<sequence>MDVYKLDQSIGSNLGNAPPPDKIQPQVTFDAGSEFNLSFFDNTDDHESTQGFSDTGSVGSAPEASPPPPSSYSQTQGGRSAASPSGSVQLQPPSSSTNAKQGRKRCRVFSTQLPLPLVASVSLHVAHACISCALKVTFLTVTKKKAGRFLKSTQRPVEDFRPNTFSFISFRNVFCGQFAAGNLLAGRPKGTRLGNRGELARAHAQKVLLPIQEKSMNLPERRNSGESLEFALFFPLAPDCLLKSLIVPLVLVFYHLERFLLFPGTILTLFTQSSGRKPRNRTAKVKVKEKQRKRR</sequence>
<evidence type="ECO:0000256" key="1">
    <source>
        <dbReference type="SAM" id="MobiDB-lite"/>
    </source>
</evidence>
<dbReference type="EMBL" id="JAWJWF010000045">
    <property type="protein sequence ID" value="KAK6627134.1"/>
    <property type="molecule type" value="Genomic_DNA"/>
</dbReference>
<proteinExistence type="predicted"/>
<evidence type="ECO:0000313" key="3">
    <source>
        <dbReference type="Proteomes" id="UP001359485"/>
    </source>
</evidence>
<organism evidence="2 3">
    <name type="scientific">Polyplax serrata</name>
    <name type="common">Common mouse louse</name>
    <dbReference type="NCBI Taxonomy" id="468196"/>
    <lineage>
        <taxon>Eukaryota</taxon>
        <taxon>Metazoa</taxon>
        <taxon>Ecdysozoa</taxon>
        <taxon>Arthropoda</taxon>
        <taxon>Hexapoda</taxon>
        <taxon>Insecta</taxon>
        <taxon>Pterygota</taxon>
        <taxon>Neoptera</taxon>
        <taxon>Paraneoptera</taxon>
        <taxon>Psocodea</taxon>
        <taxon>Troctomorpha</taxon>
        <taxon>Phthiraptera</taxon>
        <taxon>Anoplura</taxon>
        <taxon>Polyplacidae</taxon>
        <taxon>Polyplax</taxon>
    </lineage>
</organism>
<protein>
    <submittedName>
        <fullName evidence="2">Uncharacterized protein</fullName>
    </submittedName>
</protein>
<evidence type="ECO:0000313" key="2">
    <source>
        <dbReference type="EMBL" id="KAK6627134.1"/>
    </source>
</evidence>
<accession>A0ABR1AT58</accession>
<feature type="compositionally biased region" description="Polar residues" evidence="1">
    <location>
        <begin position="74"/>
        <end position="100"/>
    </location>
</feature>
<dbReference type="Proteomes" id="UP001359485">
    <property type="component" value="Unassembled WGS sequence"/>
</dbReference>
<feature type="region of interest" description="Disordered" evidence="1">
    <location>
        <begin position="1"/>
        <end position="103"/>
    </location>
</feature>